<accession>A0A3M6UER1</accession>
<proteinExistence type="predicted"/>
<feature type="compositionally biased region" description="Basic and acidic residues" evidence="1">
    <location>
        <begin position="663"/>
        <end position="694"/>
    </location>
</feature>
<dbReference type="PANTHER" id="PTHR14739:SF9">
    <property type="entry name" value="MICROTUBULE-ASSOCIATED PROTEIN 9"/>
    <property type="match status" value="1"/>
</dbReference>
<dbReference type="GO" id="GO:1902412">
    <property type="term" value="P:regulation of mitotic cytokinesis"/>
    <property type="evidence" value="ECO:0007669"/>
    <property type="project" value="TreeGrafter"/>
</dbReference>
<comment type="caution">
    <text evidence="2">The sequence shown here is derived from an EMBL/GenBank/DDBJ whole genome shotgun (WGS) entry which is preliminary data.</text>
</comment>
<dbReference type="OrthoDB" id="5990345at2759"/>
<name>A0A3M6UER1_POCDA</name>
<feature type="compositionally biased region" description="Low complexity" evidence="1">
    <location>
        <begin position="175"/>
        <end position="196"/>
    </location>
</feature>
<feature type="compositionally biased region" description="Polar residues" evidence="1">
    <location>
        <begin position="546"/>
        <end position="565"/>
    </location>
</feature>
<feature type="region of interest" description="Disordered" evidence="1">
    <location>
        <begin position="514"/>
        <end position="650"/>
    </location>
</feature>
<feature type="compositionally biased region" description="Basic and acidic residues" evidence="1">
    <location>
        <begin position="75"/>
        <end position="86"/>
    </location>
</feature>
<feature type="compositionally biased region" description="Basic and acidic residues" evidence="1">
    <location>
        <begin position="327"/>
        <end position="338"/>
    </location>
</feature>
<feature type="compositionally biased region" description="Polar residues" evidence="1">
    <location>
        <begin position="390"/>
        <end position="399"/>
    </location>
</feature>
<feature type="compositionally biased region" description="Basic residues" evidence="1">
    <location>
        <begin position="287"/>
        <end position="296"/>
    </location>
</feature>
<feature type="compositionally biased region" description="Polar residues" evidence="1">
    <location>
        <begin position="363"/>
        <end position="373"/>
    </location>
</feature>
<evidence type="ECO:0000256" key="1">
    <source>
        <dbReference type="SAM" id="MobiDB-lite"/>
    </source>
</evidence>
<evidence type="ECO:0008006" key="4">
    <source>
        <dbReference type="Google" id="ProtNLM"/>
    </source>
</evidence>
<feature type="region of interest" description="Disordered" evidence="1">
    <location>
        <begin position="227"/>
        <end position="492"/>
    </location>
</feature>
<dbReference type="PANTHER" id="PTHR14739">
    <property type="entry name" value="MICROTUBULE-ASSOCIATED PROTEIN 9"/>
    <property type="match status" value="1"/>
</dbReference>
<protein>
    <recommendedName>
        <fullName evidence="4">Microtubule-associated protein 9</fullName>
    </recommendedName>
</protein>
<organism evidence="2 3">
    <name type="scientific">Pocillopora damicornis</name>
    <name type="common">Cauliflower coral</name>
    <name type="synonym">Millepora damicornis</name>
    <dbReference type="NCBI Taxonomy" id="46731"/>
    <lineage>
        <taxon>Eukaryota</taxon>
        <taxon>Metazoa</taxon>
        <taxon>Cnidaria</taxon>
        <taxon>Anthozoa</taxon>
        <taxon>Hexacorallia</taxon>
        <taxon>Scleractinia</taxon>
        <taxon>Astrocoeniina</taxon>
        <taxon>Pocilloporidae</taxon>
        <taxon>Pocillopora</taxon>
    </lineage>
</organism>
<gene>
    <name evidence="2" type="ORF">pdam_00019895</name>
</gene>
<dbReference type="AlphaFoldDB" id="A0A3M6UER1"/>
<evidence type="ECO:0000313" key="3">
    <source>
        <dbReference type="Proteomes" id="UP000275408"/>
    </source>
</evidence>
<feature type="compositionally biased region" description="Polar residues" evidence="1">
    <location>
        <begin position="517"/>
        <end position="538"/>
    </location>
</feature>
<feature type="compositionally biased region" description="Basic and acidic residues" evidence="1">
    <location>
        <begin position="568"/>
        <end position="650"/>
    </location>
</feature>
<dbReference type="GO" id="GO:0008017">
    <property type="term" value="F:microtubule binding"/>
    <property type="evidence" value="ECO:0007669"/>
    <property type="project" value="TreeGrafter"/>
</dbReference>
<dbReference type="InterPro" id="IPR026106">
    <property type="entry name" value="MAP9"/>
</dbReference>
<feature type="compositionally biased region" description="Basic and acidic residues" evidence="1">
    <location>
        <begin position="148"/>
        <end position="157"/>
    </location>
</feature>
<feature type="compositionally biased region" description="Acidic residues" evidence="1">
    <location>
        <begin position="308"/>
        <end position="318"/>
    </location>
</feature>
<reference evidence="2 3" key="1">
    <citation type="journal article" date="2018" name="Sci. Rep.">
        <title>Comparative analysis of the Pocillopora damicornis genome highlights role of immune system in coral evolution.</title>
        <authorList>
            <person name="Cunning R."/>
            <person name="Bay R.A."/>
            <person name="Gillette P."/>
            <person name="Baker A.C."/>
            <person name="Traylor-Knowles N."/>
        </authorList>
    </citation>
    <scope>NUCLEOTIDE SEQUENCE [LARGE SCALE GENOMIC DNA]</scope>
    <source>
        <strain evidence="2">RSMAS</strain>
        <tissue evidence="2">Whole animal</tissue>
    </source>
</reference>
<dbReference type="Proteomes" id="UP000275408">
    <property type="component" value="Unassembled WGS sequence"/>
</dbReference>
<feature type="region of interest" description="Disordered" evidence="1">
    <location>
        <begin position="748"/>
        <end position="810"/>
    </location>
</feature>
<keyword evidence="3" id="KW-1185">Reference proteome</keyword>
<sequence length="810" mass="92221">MASKRPLVKQKVTYGFSEDGNLYENEDDISGKQSLTKRVSFHNHELSDSDSDEENSLGRINRSSSKPAGDSLDGLFRESDTKEKESLVGLAKAASPGRPRSNDKGQPRPVPRSRPTISVKKSQLEGYSVTSTQQSSDEEEGNMYSVKKSSETIKTKDGYPVPPPRTSPRQHSERTSSSNVVSPRPVPRSRPALSPREGQSKLFQQDSGLLKDDMIRRVRDIEVPEFKESKKAADKPVAPLRRKKTLEETHEGTRPQITKTIISTFEDESLAPGNNGGRAIEQDGNLRHGKVRKVKGRPMISGPRSDSFEELESGDDTEIVNNRKGFYGREYHEEDKSYQRAVTDSSEGLERVPPKPSPRNRKQNQQEVEQSANHVKHSDAPLMKKASSLEMLQSKQNSFSEKDMHVSVPKERGTQRLELKKSLTPKRPVSAKKSSWMGQERVQSDITDTFEEHVPPAENIIMGNQNERSSRMKRGSEFESGGGKGRSGPLKANHLISQVVRSPLPRETQTDVWAETSGVSHGQNLTTKRSLSLTNLRGTSPELLSESGSARSSQHSSLMDTTSIRQAVFDEWKSKKSERLREQMASKSAEKKKLEEKEKEERQRKKDAKMAFESWNEKKQEVNKEKNAKKKEIMNKELEKQKEQNIRARDAKKYFESWKAKKDEELKKEHHKKKEEEVNKIKKNEEEQKEKTVDSQKAFDNWKKEKDKKLTEEYKKKRREVNNNSMKEEEEKYERSIQCAERYQAWVEKKGKPRRGPPPPTLTQRSWCPSGRKSGNCIPGKVGAVIQAPSPNRSRTMSGSYYFKPNKVYA</sequence>
<feature type="compositionally biased region" description="Basic and acidic residues" evidence="1">
    <location>
        <begin position="468"/>
        <end position="477"/>
    </location>
</feature>
<feature type="compositionally biased region" description="Polar residues" evidence="1">
    <location>
        <begin position="789"/>
        <end position="799"/>
    </location>
</feature>
<dbReference type="EMBL" id="RCHS01001689">
    <property type="protein sequence ID" value="RMX52173.1"/>
    <property type="molecule type" value="Genomic_DNA"/>
</dbReference>
<dbReference type="GO" id="GO:0090307">
    <property type="term" value="P:mitotic spindle assembly"/>
    <property type="evidence" value="ECO:0007669"/>
    <property type="project" value="TreeGrafter"/>
</dbReference>
<feature type="compositionally biased region" description="Basic and acidic residues" evidence="1">
    <location>
        <begin position="400"/>
        <end position="421"/>
    </location>
</feature>
<feature type="region of interest" description="Disordered" evidence="1">
    <location>
        <begin position="1"/>
        <end position="208"/>
    </location>
</feature>
<dbReference type="GO" id="GO:0000281">
    <property type="term" value="P:mitotic cytokinesis"/>
    <property type="evidence" value="ECO:0007669"/>
    <property type="project" value="InterPro"/>
</dbReference>
<dbReference type="STRING" id="46731.A0A3M6UER1"/>
<evidence type="ECO:0000313" key="2">
    <source>
        <dbReference type="EMBL" id="RMX52173.1"/>
    </source>
</evidence>
<feature type="region of interest" description="Disordered" evidence="1">
    <location>
        <begin position="663"/>
        <end position="698"/>
    </location>
</feature>
<dbReference type="GO" id="GO:0000235">
    <property type="term" value="C:astral microtubule"/>
    <property type="evidence" value="ECO:0007669"/>
    <property type="project" value="TreeGrafter"/>
</dbReference>